<sequence>MDRIIFSRERQRQRQRKLKRSKKISTYEGPDLISRLPDCVLGAIVTLLKPDEGARTAILSRRWRYVWRSAPLNVDDGLKSVSFSYQRIQAISQILAAHPGPARRLATRSLDLAPNISLYDDWFRLPALDLLQELVLHFPVTPCQAELPASALRFASLRVLDLKHCAFPSGCGSLAFPCLAYLLLRDVSITEEFFHRMISNSPGIEAMVLDTNSGYRRLRLSLPRLSYLAVTDSSLPCRIELEDLVVEDAPNLERLLLDVLGNGMSVRVIGATKLKMIGYLATGIPVLALNNSIFKRMVPVSLVEQLSTVKILALHMPNLPKLEVAIAYLRCFPCLEKLKIKFVRNIWPRSLKDAVHFAPSAPVECLDHSLKIIVLQSYSGEKPHADFAKFFVKRARILEVMKFCVDPWCGTCTPKWLEDQCSQLDIENRASRCAEFPFVLESDLPLKFWMEGAFSRNDPFIDFLE</sequence>
<dbReference type="Pfam" id="PF24758">
    <property type="entry name" value="LRR_At5g56370"/>
    <property type="match status" value="1"/>
</dbReference>
<dbReference type="InterPro" id="IPR055302">
    <property type="entry name" value="F-box_dom-containing"/>
</dbReference>
<gene>
    <name evidence="4" type="ORF">URODEC1_LOCUS119945</name>
    <name evidence="5" type="ORF">URODEC1_LOCUS121588</name>
</gene>
<protein>
    <submittedName>
        <fullName evidence="4">Uncharacterized protein</fullName>
    </submittedName>
</protein>
<dbReference type="EMBL" id="CAXIPR030001268">
    <property type="protein sequence ID" value="CAM0148251.1"/>
    <property type="molecule type" value="Genomic_DNA"/>
</dbReference>
<keyword evidence="6" id="KW-1185">Reference proteome</keyword>
<dbReference type="Gene3D" id="3.80.10.10">
    <property type="entry name" value="Ribonuclease Inhibitor"/>
    <property type="match status" value="1"/>
</dbReference>
<accession>A0ABC9GYQ0</accession>
<evidence type="ECO:0000313" key="6">
    <source>
        <dbReference type="Proteomes" id="UP001497457"/>
    </source>
</evidence>
<dbReference type="InterPro" id="IPR036047">
    <property type="entry name" value="F-box-like_dom_sf"/>
</dbReference>
<evidence type="ECO:0000256" key="1">
    <source>
        <dbReference type="SAM" id="MobiDB-lite"/>
    </source>
</evidence>
<evidence type="ECO:0000259" key="3">
    <source>
        <dbReference type="Pfam" id="PF24758"/>
    </source>
</evidence>
<feature type="domain" description="FBD" evidence="2">
    <location>
        <begin position="359"/>
        <end position="403"/>
    </location>
</feature>
<dbReference type="SUPFAM" id="SSF52058">
    <property type="entry name" value="L domain-like"/>
    <property type="match status" value="1"/>
</dbReference>
<feature type="region of interest" description="Disordered" evidence="1">
    <location>
        <begin position="1"/>
        <end position="22"/>
    </location>
</feature>
<dbReference type="Pfam" id="PF08387">
    <property type="entry name" value="FBD"/>
    <property type="match status" value="1"/>
</dbReference>
<dbReference type="InterPro" id="IPR006566">
    <property type="entry name" value="FBD"/>
</dbReference>
<feature type="compositionally biased region" description="Basic residues" evidence="1">
    <location>
        <begin position="13"/>
        <end position="22"/>
    </location>
</feature>
<dbReference type="InterPro" id="IPR032675">
    <property type="entry name" value="LRR_dom_sf"/>
</dbReference>
<dbReference type="Proteomes" id="UP001497457">
    <property type="component" value="Unassembled WGS sequence"/>
</dbReference>
<dbReference type="AlphaFoldDB" id="A0ABC9GYQ0"/>
<organism evidence="4 6">
    <name type="scientific">Urochloa decumbens</name>
    <dbReference type="NCBI Taxonomy" id="240449"/>
    <lineage>
        <taxon>Eukaryota</taxon>
        <taxon>Viridiplantae</taxon>
        <taxon>Streptophyta</taxon>
        <taxon>Embryophyta</taxon>
        <taxon>Tracheophyta</taxon>
        <taxon>Spermatophyta</taxon>
        <taxon>Magnoliopsida</taxon>
        <taxon>Liliopsida</taxon>
        <taxon>Poales</taxon>
        <taxon>Poaceae</taxon>
        <taxon>PACMAD clade</taxon>
        <taxon>Panicoideae</taxon>
        <taxon>Panicodae</taxon>
        <taxon>Paniceae</taxon>
        <taxon>Melinidinae</taxon>
        <taxon>Urochloa</taxon>
    </lineage>
</organism>
<proteinExistence type="predicted"/>
<feature type="compositionally biased region" description="Basic and acidic residues" evidence="1">
    <location>
        <begin position="1"/>
        <end position="12"/>
    </location>
</feature>
<reference evidence="4 6" key="1">
    <citation type="submission" date="2024-10" db="EMBL/GenBank/DDBJ databases">
        <authorList>
            <person name="Ryan C."/>
        </authorList>
    </citation>
    <scope>NUCLEOTIDE SEQUENCE [LARGE SCALE GENOMIC DNA]</scope>
</reference>
<feature type="domain" description="F-box/LRR-repeat protein 15/At3g58940/PEG3-like LRR" evidence="3">
    <location>
        <begin position="120"/>
        <end position="340"/>
    </location>
</feature>
<evidence type="ECO:0000313" key="5">
    <source>
        <dbReference type="EMBL" id="CAM0148251.1"/>
    </source>
</evidence>
<evidence type="ECO:0000313" key="4">
    <source>
        <dbReference type="EMBL" id="CAM0146361.1"/>
    </source>
</evidence>
<dbReference type="PANTHER" id="PTHR32141:SF179">
    <property type="entry name" value="F-BOX DOMAIN-CONTAINING PROTEIN"/>
    <property type="match status" value="1"/>
</dbReference>
<comment type="caution">
    <text evidence="4">The sequence shown here is derived from an EMBL/GenBank/DDBJ whole genome shotgun (WGS) entry which is preliminary data.</text>
</comment>
<dbReference type="SUPFAM" id="SSF81383">
    <property type="entry name" value="F-box domain"/>
    <property type="match status" value="1"/>
</dbReference>
<name>A0ABC9GYQ0_9POAL</name>
<evidence type="ECO:0000259" key="2">
    <source>
        <dbReference type="Pfam" id="PF08387"/>
    </source>
</evidence>
<dbReference type="PANTHER" id="PTHR32141">
    <property type="match status" value="1"/>
</dbReference>
<dbReference type="InterPro" id="IPR055411">
    <property type="entry name" value="LRR_FXL15/At3g58940/PEG3-like"/>
</dbReference>
<dbReference type="EMBL" id="CAXIPR030000558">
    <property type="protein sequence ID" value="CAM0146361.1"/>
    <property type="molecule type" value="Genomic_DNA"/>
</dbReference>